<dbReference type="EMBL" id="CAXAMN010011113">
    <property type="protein sequence ID" value="CAK9034299.1"/>
    <property type="molecule type" value="Genomic_DNA"/>
</dbReference>
<dbReference type="Proteomes" id="UP001642484">
    <property type="component" value="Unassembled WGS sequence"/>
</dbReference>
<evidence type="ECO:0000256" key="2">
    <source>
        <dbReference type="SAM" id="Phobius"/>
    </source>
</evidence>
<proteinExistence type="predicted"/>
<organism evidence="3 4">
    <name type="scientific">Durusdinium trenchii</name>
    <dbReference type="NCBI Taxonomy" id="1381693"/>
    <lineage>
        <taxon>Eukaryota</taxon>
        <taxon>Sar</taxon>
        <taxon>Alveolata</taxon>
        <taxon>Dinophyceae</taxon>
        <taxon>Suessiales</taxon>
        <taxon>Symbiodiniaceae</taxon>
        <taxon>Durusdinium</taxon>
    </lineage>
</organism>
<accession>A0ABP0L7W8</accession>
<comment type="caution">
    <text evidence="3">The sequence shown here is derived from an EMBL/GenBank/DDBJ whole genome shotgun (WGS) entry which is preliminary data.</text>
</comment>
<evidence type="ECO:0000256" key="1">
    <source>
        <dbReference type="SAM" id="MobiDB-lite"/>
    </source>
</evidence>
<name>A0ABP0L7W8_9DINO</name>
<evidence type="ECO:0000313" key="3">
    <source>
        <dbReference type="EMBL" id="CAK9034299.1"/>
    </source>
</evidence>
<keyword evidence="2" id="KW-0472">Membrane</keyword>
<keyword evidence="4" id="KW-1185">Reference proteome</keyword>
<gene>
    <name evidence="3" type="ORF">CCMP2556_LOCUS19433</name>
</gene>
<sequence>MRGVSNPHQAGFLPGELGSLTPRLVPRAPTSPKAVRKLRHHSEVPSKEVLPLAALPLWVGTATCEEVPVKSIKAVVPEDLHQHEDVSLIDEAEADASFCSAHERFVEAAENLEQAISIRQQLLGDDHEEFLRSIESYVGSQDEKPHRLDNNRIIRRHGRGANFQPMRNSMIKGCARLLDGVAPICGYIFGPNDFNGTERLAKKQVSALSVSRLADSGLEFKVCFLCCFLCSFPPLALSLVICFLQRNG</sequence>
<evidence type="ECO:0000313" key="4">
    <source>
        <dbReference type="Proteomes" id="UP001642484"/>
    </source>
</evidence>
<feature type="region of interest" description="Disordered" evidence="1">
    <location>
        <begin position="1"/>
        <end position="32"/>
    </location>
</feature>
<reference evidence="3 4" key="1">
    <citation type="submission" date="2024-02" db="EMBL/GenBank/DDBJ databases">
        <authorList>
            <person name="Chen Y."/>
            <person name="Shah S."/>
            <person name="Dougan E. K."/>
            <person name="Thang M."/>
            <person name="Chan C."/>
        </authorList>
    </citation>
    <scope>NUCLEOTIDE SEQUENCE [LARGE SCALE GENOMIC DNA]</scope>
</reference>
<keyword evidence="2" id="KW-0812">Transmembrane</keyword>
<keyword evidence="2" id="KW-1133">Transmembrane helix</keyword>
<feature type="transmembrane region" description="Helical" evidence="2">
    <location>
        <begin position="222"/>
        <end position="246"/>
    </location>
</feature>
<protein>
    <submittedName>
        <fullName evidence="3">Uncharacterized protein</fullName>
    </submittedName>
</protein>